<gene>
    <name evidence="2" type="ORF">RIMI_LOCUS10535905</name>
</gene>
<organism evidence="2 3">
    <name type="scientific">Ranitomeya imitator</name>
    <name type="common">mimic poison frog</name>
    <dbReference type="NCBI Taxonomy" id="111125"/>
    <lineage>
        <taxon>Eukaryota</taxon>
        <taxon>Metazoa</taxon>
        <taxon>Chordata</taxon>
        <taxon>Craniata</taxon>
        <taxon>Vertebrata</taxon>
        <taxon>Euteleostomi</taxon>
        <taxon>Amphibia</taxon>
        <taxon>Batrachia</taxon>
        <taxon>Anura</taxon>
        <taxon>Neobatrachia</taxon>
        <taxon>Hyloidea</taxon>
        <taxon>Dendrobatidae</taxon>
        <taxon>Dendrobatinae</taxon>
        <taxon>Ranitomeya</taxon>
    </lineage>
</organism>
<sequence length="108" mass="12224">MRWGDTWRPLQPWVMQQKPQYQHFRDILLQGLKALGAKDDGKLDFSSAQNGDVSVKSRKRKVPLASDDDEVEEKHVKKKSPRGRPPKAATTSPKPPPKGRGRGRGKKQ</sequence>
<dbReference type="EMBL" id="CAUEEQ010022864">
    <property type="protein sequence ID" value="CAJ0944681.1"/>
    <property type="molecule type" value="Genomic_DNA"/>
</dbReference>
<comment type="caution">
    <text evidence="2">The sequence shown here is derived from an EMBL/GenBank/DDBJ whole genome shotgun (WGS) entry which is preliminary data.</text>
</comment>
<feature type="compositionally biased region" description="Basic residues" evidence="1">
    <location>
        <begin position="76"/>
        <end position="85"/>
    </location>
</feature>
<evidence type="ECO:0000256" key="1">
    <source>
        <dbReference type="SAM" id="MobiDB-lite"/>
    </source>
</evidence>
<feature type="compositionally biased region" description="Basic residues" evidence="1">
    <location>
        <begin position="97"/>
        <end position="108"/>
    </location>
</feature>
<accession>A0ABN9LMK9</accession>
<keyword evidence="3" id="KW-1185">Reference proteome</keyword>
<dbReference type="Gene3D" id="1.10.510.10">
    <property type="entry name" value="Transferase(Phosphotransferase) domain 1"/>
    <property type="match status" value="1"/>
</dbReference>
<proteinExistence type="predicted"/>
<name>A0ABN9LMK9_9NEOB</name>
<evidence type="ECO:0000313" key="2">
    <source>
        <dbReference type="EMBL" id="CAJ0944681.1"/>
    </source>
</evidence>
<dbReference type="Proteomes" id="UP001176940">
    <property type="component" value="Unassembled WGS sequence"/>
</dbReference>
<reference evidence="2" key="1">
    <citation type="submission" date="2023-07" db="EMBL/GenBank/DDBJ databases">
        <authorList>
            <person name="Stuckert A."/>
        </authorList>
    </citation>
    <scope>NUCLEOTIDE SEQUENCE</scope>
</reference>
<evidence type="ECO:0000313" key="3">
    <source>
        <dbReference type="Proteomes" id="UP001176940"/>
    </source>
</evidence>
<protein>
    <submittedName>
        <fullName evidence="2">Uncharacterized protein</fullName>
    </submittedName>
</protein>
<feature type="region of interest" description="Disordered" evidence="1">
    <location>
        <begin position="39"/>
        <end position="108"/>
    </location>
</feature>